<dbReference type="PANTHER" id="PTHR44259:SF37">
    <property type="entry name" value="DUF1618 DOMAIN-CONTAINING PROTEIN"/>
    <property type="match status" value="1"/>
</dbReference>
<dbReference type="OrthoDB" id="900104at2759"/>
<reference evidence="3" key="1">
    <citation type="journal article" date="2019" name="Curr. Biol.">
        <title>Genome Sequence of Striga asiatica Provides Insight into the Evolution of Plant Parasitism.</title>
        <authorList>
            <person name="Yoshida S."/>
            <person name="Kim S."/>
            <person name="Wafula E.K."/>
            <person name="Tanskanen J."/>
            <person name="Kim Y.M."/>
            <person name="Honaas L."/>
            <person name="Yang Z."/>
            <person name="Spallek T."/>
            <person name="Conn C.E."/>
            <person name="Ichihashi Y."/>
            <person name="Cheong K."/>
            <person name="Cui S."/>
            <person name="Der J.P."/>
            <person name="Gundlach H."/>
            <person name="Jiao Y."/>
            <person name="Hori C."/>
            <person name="Ishida J.K."/>
            <person name="Kasahara H."/>
            <person name="Kiba T."/>
            <person name="Kim M.S."/>
            <person name="Koo N."/>
            <person name="Laohavisit A."/>
            <person name="Lee Y.H."/>
            <person name="Lumba S."/>
            <person name="McCourt P."/>
            <person name="Mortimer J.C."/>
            <person name="Mutuku J.M."/>
            <person name="Nomura T."/>
            <person name="Sasaki-Sekimoto Y."/>
            <person name="Seto Y."/>
            <person name="Wang Y."/>
            <person name="Wakatake T."/>
            <person name="Sakakibara H."/>
            <person name="Demura T."/>
            <person name="Yamaguchi S."/>
            <person name="Yoneyama K."/>
            <person name="Manabe R.I."/>
            <person name="Nelson D.C."/>
            <person name="Schulman A.H."/>
            <person name="Timko M.P."/>
            <person name="dePamphilis C.W."/>
            <person name="Choi D."/>
            <person name="Shirasu K."/>
        </authorList>
    </citation>
    <scope>NUCLEOTIDE SEQUENCE [LARGE SCALE GENOMIC DNA]</scope>
    <source>
        <strain evidence="3">cv. UVA1</strain>
    </source>
</reference>
<keyword evidence="3" id="KW-1185">Reference proteome</keyword>
<proteinExistence type="predicted"/>
<comment type="caution">
    <text evidence="2">The sequence shown here is derived from an EMBL/GenBank/DDBJ whole genome shotgun (WGS) entry which is preliminary data.</text>
</comment>
<protein>
    <recommendedName>
        <fullName evidence="1">KIB1-4 beta-propeller domain-containing protein</fullName>
    </recommendedName>
</protein>
<evidence type="ECO:0000313" key="2">
    <source>
        <dbReference type="EMBL" id="GER41733.1"/>
    </source>
</evidence>
<feature type="domain" description="KIB1-4 beta-propeller" evidence="1">
    <location>
        <begin position="82"/>
        <end position="384"/>
    </location>
</feature>
<dbReference type="PANTHER" id="PTHR44259">
    <property type="entry name" value="OS07G0183000 PROTEIN-RELATED"/>
    <property type="match status" value="1"/>
</dbReference>
<evidence type="ECO:0000313" key="3">
    <source>
        <dbReference type="Proteomes" id="UP000325081"/>
    </source>
</evidence>
<dbReference type="InterPro" id="IPR005174">
    <property type="entry name" value="KIB1-4_b-propeller"/>
</dbReference>
<dbReference type="Proteomes" id="UP000325081">
    <property type="component" value="Unassembled WGS sequence"/>
</dbReference>
<evidence type="ECO:0000259" key="1">
    <source>
        <dbReference type="Pfam" id="PF03478"/>
    </source>
</evidence>
<gene>
    <name evidence="2" type="ORF">STAS_18469</name>
</gene>
<sequence>MASVSFAGFSNNLIPGKLKSGASREFHKRPRVRPIRAASRLSAAAKTTIPPLTAQKNASPWLMLPPVFEGGPNSGPPMSYKLYSLSEDRVLSVGAKDGDRMDVVGSSHGWLALLDPNTRDLFLYNPISGRHINLPQIHFPRTGSRRFRVNQTHVDRLILSCSPDEDEQNCRAIIIYGWLNSMAFCCPGSSQEWTRIHPLDDDVAGFQYRNCVYSTEHNLLFALTWSYDLISCDLTDPLSPKVSKIAHKFVDNRRMDFPVNLTCEPVEHLVAAGQDLLLVTQYVLQSVGPDGLYIDSNDDPTGSIYEQGLPDLTVDFDVDRYDPASGDFKRVEDLSLGGWSLFVGRCSNAVALQPADECSVKPGSIYFTDVFGDLNCGRDIGVFNYEKKMVSPCNYPFDYAHSFEKILRAPMWFFPTPT</sequence>
<dbReference type="AlphaFoldDB" id="A0A5A7Q919"/>
<organism evidence="2 3">
    <name type="scientific">Striga asiatica</name>
    <name type="common">Asiatic witchweed</name>
    <name type="synonym">Buchnera asiatica</name>
    <dbReference type="NCBI Taxonomy" id="4170"/>
    <lineage>
        <taxon>Eukaryota</taxon>
        <taxon>Viridiplantae</taxon>
        <taxon>Streptophyta</taxon>
        <taxon>Embryophyta</taxon>
        <taxon>Tracheophyta</taxon>
        <taxon>Spermatophyta</taxon>
        <taxon>Magnoliopsida</taxon>
        <taxon>eudicotyledons</taxon>
        <taxon>Gunneridae</taxon>
        <taxon>Pentapetalae</taxon>
        <taxon>asterids</taxon>
        <taxon>lamiids</taxon>
        <taxon>Lamiales</taxon>
        <taxon>Orobanchaceae</taxon>
        <taxon>Buchnereae</taxon>
        <taxon>Striga</taxon>
    </lineage>
</organism>
<dbReference type="InterPro" id="IPR050942">
    <property type="entry name" value="F-box_BR-signaling"/>
</dbReference>
<dbReference type="EMBL" id="BKCP01006183">
    <property type="protein sequence ID" value="GER41733.1"/>
    <property type="molecule type" value="Genomic_DNA"/>
</dbReference>
<dbReference type="Pfam" id="PF03478">
    <property type="entry name" value="Beta-prop_KIB1-4"/>
    <property type="match status" value="1"/>
</dbReference>
<name>A0A5A7Q919_STRAF</name>
<accession>A0A5A7Q919</accession>